<name>A0A392UKB8_9FABA</name>
<evidence type="ECO:0000256" key="1">
    <source>
        <dbReference type="SAM" id="MobiDB-lite"/>
    </source>
</evidence>
<reference evidence="2 3" key="1">
    <citation type="journal article" date="2018" name="Front. Plant Sci.">
        <title>Red Clover (Trifolium pratense) and Zigzag Clover (T. medium) - A Picture of Genomic Similarities and Differences.</title>
        <authorList>
            <person name="Dluhosova J."/>
            <person name="Istvanek J."/>
            <person name="Nedelnik J."/>
            <person name="Repkova J."/>
        </authorList>
    </citation>
    <scope>NUCLEOTIDE SEQUENCE [LARGE SCALE GENOMIC DNA]</scope>
    <source>
        <strain evidence="3">cv. 10/8</strain>
        <tissue evidence="2">Leaf</tissue>
    </source>
</reference>
<proteinExistence type="predicted"/>
<feature type="region of interest" description="Disordered" evidence="1">
    <location>
        <begin position="1"/>
        <end position="23"/>
    </location>
</feature>
<organism evidence="2 3">
    <name type="scientific">Trifolium medium</name>
    <dbReference type="NCBI Taxonomy" id="97028"/>
    <lineage>
        <taxon>Eukaryota</taxon>
        <taxon>Viridiplantae</taxon>
        <taxon>Streptophyta</taxon>
        <taxon>Embryophyta</taxon>
        <taxon>Tracheophyta</taxon>
        <taxon>Spermatophyta</taxon>
        <taxon>Magnoliopsida</taxon>
        <taxon>eudicotyledons</taxon>
        <taxon>Gunneridae</taxon>
        <taxon>Pentapetalae</taxon>
        <taxon>rosids</taxon>
        <taxon>fabids</taxon>
        <taxon>Fabales</taxon>
        <taxon>Fabaceae</taxon>
        <taxon>Papilionoideae</taxon>
        <taxon>50 kb inversion clade</taxon>
        <taxon>NPAAA clade</taxon>
        <taxon>Hologalegina</taxon>
        <taxon>IRL clade</taxon>
        <taxon>Trifolieae</taxon>
        <taxon>Trifolium</taxon>
    </lineage>
</organism>
<feature type="non-terminal residue" evidence="2">
    <location>
        <position position="23"/>
    </location>
</feature>
<dbReference type="AlphaFoldDB" id="A0A392UKB8"/>
<evidence type="ECO:0000313" key="3">
    <source>
        <dbReference type="Proteomes" id="UP000265520"/>
    </source>
</evidence>
<keyword evidence="3" id="KW-1185">Reference proteome</keyword>
<dbReference type="EMBL" id="LXQA010851141">
    <property type="protein sequence ID" value="MCI74001.1"/>
    <property type="molecule type" value="Genomic_DNA"/>
</dbReference>
<protein>
    <submittedName>
        <fullName evidence="2">Uncharacterized protein</fullName>
    </submittedName>
</protein>
<accession>A0A392UKB8</accession>
<dbReference type="Proteomes" id="UP000265520">
    <property type="component" value="Unassembled WGS sequence"/>
</dbReference>
<evidence type="ECO:0000313" key="2">
    <source>
        <dbReference type="EMBL" id="MCI74001.1"/>
    </source>
</evidence>
<sequence length="23" mass="2739">MKERGLQMLEETSEAEQKMEDII</sequence>
<comment type="caution">
    <text evidence="2">The sequence shown here is derived from an EMBL/GenBank/DDBJ whole genome shotgun (WGS) entry which is preliminary data.</text>
</comment>